<dbReference type="InterPro" id="IPR036621">
    <property type="entry name" value="Anticodon-bd_dom_sf"/>
</dbReference>
<dbReference type="GO" id="GO:0005524">
    <property type="term" value="F:ATP binding"/>
    <property type="evidence" value="ECO:0007669"/>
    <property type="project" value="UniProtKB-UniRule"/>
</dbReference>
<feature type="binding site" evidence="12">
    <location>
        <position position="114"/>
    </location>
    <ligand>
        <name>L-histidine</name>
        <dbReference type="ChEBI" id="CHEBI:57595"/>
    </ligand>
</feature>
<proteinExistence type="inferred from homology"/>
<dbReference type="InterPro" id="IPR033656">
    <property type="entry name" value="HisRS_anticodon"/>
</dbReference>
<dbReference type="InterPro" id="IPR004154">
    <property type="entry name" value="Anticodon-bd"/>
</dbReference>
<evidence type="ECO:0000313" key="14">
    <source>
        <dbReference type="EMBL" id="OUM21725.1"/>
    </source>
</evidence>
<evidence type="ECO:0000256" key="8">
    <source>
        <dbReference type="ARBA" id="ARBA00022917"/>
    </source>
</evidence>
<dbReference type="PROSITE" id="PS50862">
    <property type="entry name" value="AA_TRNA_LIGASE_II"/>
    <property type="match status" value="1"/>
</dbReference>
<evidence type="ECO:0000256" key="10">
    <source>
        <dbReference type="ARBA" id="ARBA00047639"/>
    </source>
</evidence>
<dbReference type="PANTHER" id="PTHR43707:SF1">
    <property type="entry name" value="HISTIDINE--TRNA LIGASE, MITOCHONDRIAL-RELATED"/>
    <property type="match status" value="1"/>
</dbReference>
<evidence type="ECO:0000256" key="7">
    <source>
        <dbReference type="ARBA" id="ARBA00022840"/>
    </source>
</evidence>
<feature type="domain" description="Aminoacyl-transfer RNA synthetases class-II family profile" evidence="13">
    <location>
        <begin position="1"/>
        <end position="324"/>
    </location>
</feature>
<dbReference type="SUPFAM" id="SSF52954">
    <property type="entry name" value="Class II aaRS ABD-related"/>
    <property type="match status" value="1"/>
</dbReference>
<evidence type="ECO:0000256" key="11">
    <source>
        <dbReference type="HAMAP-Rule" id="MF_00127"/>
    </source>
</evidence>
<dbReference type="InterPro" id="IPR045864">
    <property type="entry name" value="aa-tRNA-synth_II/BPL/LPL"/>
</dbReference>
<keyword evidence="5 11" id="KW-0436">Ligase</keyword>
<dbReference type="HAMAP" id="MF_00127">
    <property type="entry name" value="His_tRNA_synth"/>
    <property type="match status" value="1"/>
</dbReference>
<dbReference type="GO" id="GO:0140096">
    <property type="term" value="F:catalytic activity, acting on a protein"/>
    <property type="evidence" value="ECO:0007669"/>
    <property type="project" value="UniProtKB-ARBA"/>
</dbReference>
<keyword evidence="15" id="KW-1185">Reference proteome</keyword>
<dbReference type="GO" id="GO:0004821">
    <property type="term" value="F:histidine-tRNA ligase activity"/>
    <property type="evidence" value="ECO:0007669"/>
    <property type="project" value="UniProtKB-UniRule"/>
</dbReference>
<evidence type="ECO:0000256" key="3">
    <source>
        <dbReference type="ARBA" id="ARBA00011738"/>
    </source>
</evidence>
<dbReference type="GO" id="GO:0016740">
    <property type="term" value="F:transferase activity"/>
    <property type="evidence" value="ECO:0007669"/>
    <property type="project" value="UniProtKB-ARBA"/>
</dbReference>
<evidence type="ECO:0000256" key="1">
    <source>
        <dbReference type="ARBA" id="ARBA00004496"/>
    </source>
</evidence>
<evidence type="ECO:0000259" key="13">
    <source>
        <dbReference type="PROSITE" id="PS50862"/>
    </source>
</evidence>
<feature type="binding site" evidence="12">
    <location>
        <begin position="83"/>
        <end position="85"/>
    </location>
    <ligand>
        <name>L-histidine</name>
        <dbReference type="ChEBI" id="CHEBI:57595"/>
    </ligand>
</feature>
<dbReference type="GO" id="GO:0006427">
    <property type="term" value="P:histidyl-tRNA aminoacylation"/>
    <property type="evidence" value="ECO:0007669"/>
    <property type="project" value="UniProtKB-UniRule"/>
</dbReference>
<gene>
    <name evidence="11" type="primary">hisS</name>
    <name evidence="14" type="ORF">CBW42_00375</name>
</gene>
<comment type="similarity">
    <text evidence="2 11">Belongs to the class-II aminoacyl-tRNA synthetase family.</text>
</comment>
<dbReference type="OrthoDB" id="9800814at2"/>
<dbReference type="CDD" id="cd00773">
    <property type="entry name" value="HisRS-like_core"/>
    <property type="match status" value="1"/>
</dbReference>
<organism evidence="14 15">
    <name type="scientific">Butyricicoccus porcorum</name>
    <dbReference type="NCBI Taxonomy" id="1945634"/>
    <lineage>
        <taxon>Bacteria</taxon>
        <taxon>Bacillati</taxon>
        <taxon>Bacillota</taxon>
        <taxon>Clostridia</taxon>
        <taxon>Eubacteriales</taxon>
        <taxon>Butyricicoccaceae</taxon>
        <taxon>Butyricicoccus</taxon>
    </lineage>
</organism>
<dbReference type="InterPro" id="IPR004516">
    <property type="entry name" value="HisRS/HisZ"/>
</dbReference>
<keyword evidence="8 11" id="KW-0648">Protein biosynthesis</keyword>
<dbReference type="InterPro" id="IPR015807">
    <property type="entry name" value="His-tRNA-ligase"/>
</dbReference>
<dbReference type="EC" id="6.1.1.21" evidence="11"/>
<sequence length="421" mass="46711">MAELIKAPKGTKDIVPSEVYKWHYVEGVLRTIAMQYGFEEIRFPNFEHTELFNRGIGDTTDVVQKEMYTFNDKGGRSVTLRPEGTASTVRAYLENSLYAKGLPFKGYYIVPNYRYENVQKGRLREHHQFGVEVFGAPTPATDAEIISLADTALKRLGITEVVAHINSIGCPECRPKYYAALKEYLEARKDQLCEDCLDRLDRNPMRILDCKHESCKKVAEGAPVALDYLCDDCREHFEKVKAYLDDMGIQYEIDTGIVRGLDYYTKTVFEFVSSNIGAQGTICGGGRYDGLISQLGGQPTPGMGFGCGLERLIMVMEAVGAPFPEPPKVDIYLAPLGDAADRPVEKLVYDLRQLGVSTERDLVGRGLRAQMKHADRIGARFSAVIGDGELEAGMLKVKNMETGEQTETALDAEAIAAVVMA</sequence>
<dbReference type="AlphaFoldDB" id="A0A252F7H1"/>
<dbReference type="NCBIfam" id="TIGR00442">
    <property type="entry name" value="hisS"/>
    <property type="match status" value="1"/>
</dbReference>
<comment type="subcellular location">
    <subcellularLocation>
        <location evidence="1 11">Cytoplasm</location>
    </subcellularLocation>
</comment>
<dbReference type="RefSeq" id="WP_087016666.1">
    <property type="nucleotide sequence ID" value="NZ_CP178353.1"/>
</dbReference>
<keyword evidence="4 11" id="KW-0963">Cytoplasm</keyword>
<dbReference type="FunFam" id="3.30.930.10:FF:000005">
    <property type="entry name" value="Histidine--tRNA ligase"/>
    <property type="match status" value="1"/>
</dbReference>
<dbReference type="SUPFAM" id="SSF55681">
    <property type="entry name" value="Class II aaRS and biotin synthetases"/>
    <property type="match status" value="1"/>
</dbReference>
<dbReference type="PANTHER" id="PTHR43707">
    <property type="entry name" value="HISTIDYL-TRNA SYNTHETASE"/>
    <property type="match status" value="1"/>
</dbReference>
<dbReference type="Gene3D" id="3.30.930.10">
    <property type="entry name" value="Bira Bifunctional Protein, Domain 2"/>
    <property type="match status" value="1"/>
</dbReference>
<comment type="caution">
    <text evidence="14">The sequence shown here is derived from an EMBL/GenBank/DDBJ whole genome shotgun (WGS) entry which is preliminary data.</text>
</comment>
<keyword evidence="7 11" id="KW-0067">ATP-binding</keyword>
<dbReference type="Gene3D" id="3.40.50.800">
    <property type="entry name" value="Anticodon-binding domain"/>
    <property type="match status" value="1"/>
</dbReference>
<name>A0A252F7H1_9FIRM</name>
<dbReference type="EMBL" id="NHOC01000001">
    <property type="protein sequence ID" value="OUM21725.1"/>
    <property type="molecule type" value="Genomic_DNA"/>
</dbReference>
<evidence type="ECO:0000256" key="6">
    <source>
        <dbReference type="ARBA" id="ARBA00022741"/>
    </source>
</evidence>
<evidence type="ECO:0000256" key="9">
    <source>
        <dbReference type="ARBA" id="ARBA00023146"/>
    </source>
</evidence>
<feature type="binding site" evidence="12">
    <location>
        <begin position="263"/>
        <end position="264"/>
    </location>
    <ligand>
        <name>L-histidine</name>
        <dbReference type="ChEBI" id="CHEBI:57595"/>
    </ligand>
</feature>
<protein>
    <recommendedName>
        <fullName evidence="11">Histidine--tRNA ligase</fullName>
        <ecNumber evidence="11">6.1.1.21</ecNumber>
    </recommendedName>
    <alternativeName>
        <fullName evidence="11">Histidyl-tRNA synthetase</fullName>
        <shortName evidence="11">HisRS</shortName>
    </alternativeName>
</protein>
<dbReference type="Pfam" id="PF13393">
    <property type="entry name" value="tRNA-synt_His"/>
    <property type="match status" value="1"/>
</dbReference>
<keyword evidence="9 11" id="KW-0030">Aminoacyl-tRNA synthetase</keyword>
<evidence type="ECO:0000313" key="15">
    <source>
        <dbReference type="Proteomes" id="UP000194903"/>
    </source>
</evidence>
<evidence type="ECO:0000256" key="5">
    <source>
        <dbReference type="ARBA" id="ARBA00022598"/>
    </source>
</evidence>
<dbReference type="InterPro" id="IPR006195">
    <property type="entry name" value="aa-tRNA-synth_II"/>
</dbReference>
<feature type="binding site" evidence="12">
    <location>
        <position position="132"/>
    </location>
    <ligand>
        <name>L-histidine</name>
        <dbReference type="ChEBI" id="CHEBI:57595"/>
    </ligand>
</feature>
<dbReference type="Pfam" id="PF03129">
    <property type="entry name" value="HGTP_anticodon"/>
    <property type="match status" value="1"/>
</dbReference>
<dbReference type="GO" id="GO:0005737">
    <property type="term" value="C:cytoplasm"/>
    <property type="evidence" value="ECO:0007669"/>
    <property type="project" value="UniProtKB-SubCell"/>
</dbReference>
<evidence type="ECO:0000256" key="4">
    <source>
        <dbReference type="ARBA" id="ARBA00022490"/>
    </source>
</evidence>
<comment type="subunit">
    <text evidence="3 11">Homodimer.</text>
</comment>
<keyword evidence="6 11" id="KW-0547">Nucleotide-binding</keyword>
<evidence type="ECO:0000256" key="2">
    <source>
        <dbReference type="ARBA" id="ARBA00008226"/>
    </source>
</evidence>
<dbReference type="Proteomes" id="UP000194903">
    <property type="component" value="Unassembled WGS sequence"/>
</dbReference>
<comment type="catalytic activity">
    <reaction evidence="10 11">
        <text>tRNA(His) + L-histidine + ATP = L-histidyl-tRNA(His) + AMP + diphosphate + H(+)</text>
        <dbReference type="Rhea" id="RHEA:17313"/>
        <dbReference type="Rhea" id="RHEA-COMP:9665"/>
        <dbReference type="Rhea" id="RHEA-COMP:9689"/>
        <dbReference type="ChEBI" id="CHEBI:15378"/>
        <dbReference type="ChEBI" id="CHEBI:30616"/>
        <dbReference type="ChEBI" id="CHEBI:33019"/>
        <dbReference type="ChEBI" id="CHEBI:57595"/>
        <dbReference type="ChEBI" id="CHEBI:78442"/>
        <dbReference type="ChEBI" id="CHEBI:78527"/>
        <dbReference type="ChEBI" id="CHEBI:456215"/>
        <dbReference type="EC" id="6.1.1.21"/>
    </reaction>
</comment>
<evidence type="ECO:0000256" key="12">
    <source>
        <dbReference type="PIRSR" id="PIRSR001549-1"/>
    </source>
</evidence>
<accession>A0A252F7H1</accession>
<feature type="binding site" evidence="12">
    <location>
        <position position="259"/>
    </location>
    <ligand>
        <name>L-histidine</name>
        <dbReference type="ChEBI" id="CHEBI:57595"/>
    </ligand>
</feature>
<dbReference type="PIRSF" id="PIRSF001549">
    <property type="entry name" value="His-tRNA_synth"/>
    <property type="match status" value="1"/>
</dbReference>
<dbReference type="InterPro" id="IPR041715">
    <property type="entry name" value="HisRS-like_core"/>
</dbReference>
<reference evidence="14 15" key="1">
    <citation type="submission" date="2017-05" db="EMBL/GenBank/DDBJ databases">
        <title>Butyricicoccus porcorum sp. nov. a butyrate-producing bacterium from the swine intestinal tract.</title>
        <authorList>
            <person name="Trachsel J."/>
            <person name="Humphrey S."/>
            <person name="Allen H.K."/>
        </authorList>
    </citation>
    <scope>NUCLEOTIDE SEQUENCE [LARGE SCALE GENOMIC DNA]</scope>
    <source>
        <strain evidence="14">BB10</strain>
    </source>
</reference>
<feature type="binding site" evidence="12">
    <location>
        <position position="128"/>
    </location>
    <ligand>
        <name>L-histidine</name>
        <dbReference type="ChEBI" id="CHEBI:57595"/>
    </ligand>
</feature>
<dbReference type="CDD" id="cd00859">
    <property type="entry name" value="HisRS_anticodon"/>
    <property type="match status" value="1"/>
</dbReference>